<feature type="transmembrane region" description="Helical" evidence="2">
    <location>
        <begin position="125"/>
        <end position="149"/>
    </location>
</feature>
<dbReference type="Pfam" id="PF11915">
    <property type="entry name" value="DUF3433"/>
    <property type="match status" value="2"/>
</dbReference>
<keyword evidence="2" id="KW-0472">Membrane</keyword>
<evidence type="ECO:0000313" key="4">
    <source>
        <dbReference type="Proteomes" id="UP000298138"/>
    </source>
</evidence>
<dbReference type="InterPro" id="IPR021840">
    <property type="entry name" value="DUF3433"/>
</dbReference>
<feature type="transmembrane region" description="Helical" evidence="2">
    <location>
        <begin position="562"/>
        <end position="584"/>
    </location>
</feature>
<sequence>MAQPEWRPFTLKKRFLTALIIICLSLIIAVEVVVQISNRNDGLFFANDHGKFPTYALFYFEYLPTIISILHSLIWLCVENDSRRVEPFYQMSKPGGATAKDSLLLDYRYQFILEVPYTSFRNRHWVVLCGSLIGIIGAFAATPLMSAVMDQETVTRNLQFTTQDYRFVPLEDQSLVVSSKFTRDMYRHKYLGDPLPRFVNYTFATRPFQSIIVDDKPWTGMTNELWTFSTTQYETELDCEVATRHVSNATDAPLDPMGPTFTSSKDCSFSFDVKEGGHMSDRTSFRNGRPFTLIAMSHAPTYYIWTVRSGAIRETQLSLNDQECPNRNIFLAIFNYEDDPVLMEPDDHKNALYYLNTTEYTVDRPNERAAAIFCEPRYYSRPVKAVLNSRTGAVWGLEYLGERISIDSQVNSTHMIDLAMVGVTAVPGVNVTKDLGGEPEDPFGFPDLIHVLEEQPLFKQDPGEDGRKSSQFPTYSADIVAVENGNIHLPGSTGKSLSLFAISDLDDLKKLVDPNQLTDVYTTAFKQFFAFAVAEELTAPAQDTHIAVHRRFRVRAYVANALFARLLQAAWGVLILLAIGIGILNNRRPLHLASDPGSLAALMASISESPELLKDFKDSEILKYKETAHILMTGSKHRYVLEATGDGGHRIKVVEPDKSLPRGPTVKSRLKDGVIRSNTLELSVWYGVAMCVVMAAIIVVSTAFRIIAIRNNGLSVGKMTDFVKSLCFSYIPTAVATGIELFIVFVTRYVALVSPFDSMRKASSPHRISISSYYERLPPHFLAFYGFRNTHYLLVAAIIGIFAANVITVALSGLFIPIVSAKDYEIIANRAKWPIINGTETEMVPSTYYRIERNDIPLPPWTTEEFYILPFTATSESSKDIAGSRNITGETWAIGAKIECTKPNEMQMNRTENIDRPSINETRRLGVGPKTGIGMNYYFVSTSHTVDISPYGLCPGAWNSSKRVSDGYYGLGSPTGDRFTRVGMWNYYDMDTYQYTANRDHIARWWNASMLYHEAFASFSRCPGVFSVGFGKFKVGHVPRGAKSPDNGYILAESAYDLADTVKLCQSALRISKVIATVDLDYQVLKTEIIEDVELDTVEKNDTQFVLSPTTPAGNIESPESRDSPSISRFLGRFNQLIMRQTERTVPVRMDEYPQTWLGYLTMELTQHAKNNYDGHGNGGLYQPDLFESDIMPALHKAYAKIFAVWISTTKDKILAPTFEDDHQEQISVIAVKTEDRLTVSKVMWILAVVCLACLILFLIVFYTLRPGNFLPHVPTTLAATISYIYASNILDIMHHEAVSSLGKTGLLRWLDAQNFRYGHGWFVGRDGARHLGVDYEAPKTEEEGGFEMGLKRMGTGLLGKLAGGKGEKGDSQYTLVATGAKQGETMVAEENMMSKDSLLMNDPSERRRE</sequence>
<evidence type="ECO:0000313" key="3">
    <source>
        <dbReference type="EMBL" id="TGZ81979.1"/>
    </source>
</evidence>
<dbReference type="PANTHER" id="PTHR37544:SF3">
    <property type="entry name" value="SPRAY"/>
    <property type="match status" value="1"/>
</dbReference>
<reference evidence="3 4" key="1">
    <citation type="submission" date="2019-04" db="EMBL/GenBank/DDBJ databases">
        <title>Comparative genomics and transcriptomics to analyze fruiting body development in filamentous ascomycetes.</title>
        <authorList>
            <consortium name="DOE Joint Genome Institute"/>
            <person name="Lutkenhaus R."/>
            <person name="Traeger S."/>
            <person name="Breuer J."/>
            <person name="Kuo A."/>
            <person name="Lipzen A."/>
            <person name="Pangilinan J."/>
            <person name="Dilworth D."/>
            <person name="Sandor L."/>
            <person name="Poggeler S."/>
            <person name="Barry K."/>
            <person name="Grigoriev I.V."/>
            <person name="Nowrousian M."/>
        </authorList>
    </citation>
    <scope>NUCLEOTIDE SEQUENCE [LARGE SCALE GENOMIC DNA]</scope>
    <source>
        <strain evidence="3 4">CBS 389.68</strain>
    </source>
</reference>
<dbReference type="OrthoDB" id="3248909at2759"/>
<feature type="transmembrane region" description="Helical" evidence="2">
    <location>
        <begin position="56"/>
        <end position="78"/>
    </location>
</feature>
<feature type="transmembrane region" description="Helical" evidence="2">
    <location>
        <begin position="792"/>
        <end position="816"/>
    </location>
</feature>
<feature type="transmembrane region" description="Helical" evidence="2">
    <location>
        <begin position="15"/>
        <end position="36"/>
    </location>
</feature>
<proteinExistence type="predicted"/>
<dbReference type="PANTHER" id="PTHR37544">
    <property type="entry name" value="SPRAY-RELATED"/>
    <property type="match status" value="1"/>
</dbReference>
<evidence type="ECO:0000256" key="1">
    <source>
        <dbReference type="SAM" id="MobiDB-lite"/>
    </source>
</evidence>
<accession>A0A4S2MYW5</accession>
<dbReference type="STRING" id="341454.A0A4S2MYW5"/>
<organism evidence="3 4">
    <name type="scientific">Ascodesmis nigricans</name>
    <dbReference type="NCBI Taxonomy" id="341454"/>
    <lineage>
        <taxon>Eukaryota</taxon>
        <taxon>Fungi</taxon>
        <taxon>Dikarya</taxon>
        <taxon>Ascomycota</taxon>
        <taxon>Pezizomycotina</taxon>
        <taxon>Pezizomycetes</taxon>
        <taxon>Pezizales</taxon>
        <taxon>Ascodesmidaceae</taxon>
        <taxon>Ascodesmis</taxon>
    </lineage>
</organism>
<feature type="region of interest" description="Disordered" evidence="1">
    <location>
        <begin position="1106"/>
        <end position="1125"/>
    </location>
</feature>
<evidence type="ECO:0000256" key="2">
    <source>
        <dbReference type="SAM" id="Phobius"/>
    </source>
</evidence>
<keyword evidence="4" id="KW-1185">Reference proteome</keyword>
<protein>
    <submittedName>
        <fullName evidence="3">Uncharacterized protein</fullName>
    </submittedName>
</protein>
<keyword evidence="2" id="KW-1133">Transmembrane helix</keyword>
<dbReference type="Proteomes" id="UP000298138">
    <property type="component" value="Unassembled WGS sequence"/>
</dbReference>
<feature type="transmembrane region" description="Helical" evidence="2">
    <location>
        <begin position="728"/>
        <end position="751"/>
    </location>
</feature>
<feature type="transmembrane region" description="Helical" evidence="2">
    <location>
        <begin position="1243"/>
        <end position="1265"/>
    </location>
</feature>
<dbReference type="EMBL" id="ML220117">
    <property type="protein sequence ID" value="TGZ81979.1"/>
    <property type="molecule type" value="Genomic_DNA"/>
</dbReference>
<keyword evidence="2" id="KW-0812">Transmembrane</keyword>
<name>A0A4S2MYW5_9PEZI</name>
<feature type="transmembrane region" description="Helical" evidence="2">
    <location>
        <begin position="684"/>
        <end position="708"/>
    </location>
</feature>
<dbReference type="InParanoid" id="A0A4S2MYW5"/>
<gene>
    <name evidence="3" type="ORF">EX30DRAFT_340391</name>
</gene>